<dbReference type="PROSITE" id="PS51005">
    <property type="entry name" value="NAC"/>
    <property type="match status" value="1"/>
</dbReference>
<evidence type="ECO:0000256" key="4">
    <source>
        <dbReference type="ARBA" id="ARBA00023242"/>
    </source>
</evidence>
<protein>
    <submittedName>
        <fullName evidence="7">NAC domain-containing protein 68</fullName>
    </submittedName>
</protein>
<evidence type="ECO:0000256" key="2">
    <source>
        <dbReference type="ARBA" id="ARBA00023125"/>
    </source>
</evidence>
<evidence type="ECO:0000256" key="1">
    <source>
        <dbReference type="ARBA" id="ARBA00023015"/>
    </source>
</evidence>
<feature type="domain" description="NAC" evidence="5">
    <location>
        <begin position="115"/>
        <end position="258"/>
    </location>
</feature>
<dbReference type="PANTHER" id="PTHR31719">
    <property type="entry name" value="NAC TRANSCRIPTION FACTOR 56"/>
    <property type="match status" value="1"/>
</dbReference>
<organism evidence="7 8">
    <name type="scientific">Vitis vinifera</name>
    <name type="common">Grape</name>
    <dbReference type="NCBI Taxonomy" id="29760"/>
    <lineage>
        <taxon>Eukaryota</taxon>
        <taxon>Viridiplantae</taxon>
        <taxon>Streptophyta</taxon>
        <taxon>Embryophyta</taxon>
        <taxon>Tracheophyta</taxon>
        <taxon>Spermatophyta</taxon>
        <taxon>Magnoliopsida</taxon>
        <taxon>eudicotyledons</taxon>
        <taxon>Gunneridae</taxon>
        <taxon>Pentapetalae</taxon>
        <taxon>rosids</taxon>
        <taxon>Vitales</taxon>
        <taxon>Vitaceae</taxon>
        <taxon>Viteae</taxon>
        <taxon>Vitis</taxon>
    </lineage>
</organism>
<dbReference type="GO" id="GO:0006355">
    <property type="term" value="P:regulation of DNA-templated transcription"/>
    <property type="evidence" value="ECO:0007669"/>
    <property type="project" value="InterPro"/>
</dbReference>
<dbReference type="InterPro" id="IPR003441">
    <property type="entry name" value="NAC-dom"/>
</dbReference>
<dbReference type="Proteomes" id="UP000288805">
    <property type="component" value="Unassembled WGS sequence"/>
</dbReference>
<evidence type="ECO:0000256" key="3">
    <source>
        <dbReference type="ARBA" id="ARBA00023163"/>
    </source>
</evidence>
<sequence length="332" mass="39409">MEANQNQFVHWNHQDERMEMNYFGAMEMNLGATEMNQNHVQDERSETNFRAMEMNQNHVQDERLKMNFRAMEMNQNHVQDERLETNFRAMEMNQNQLVQWNHCGQDERDACFRSLPPGVRFRPSEIELILFFLKRKMMNQSLPMNNIREVNLYQYSPQKLFEMFQLDVNERWYFFTPRDRKYPNGNRPNRTAGDGFWKASARDHTITMDDNETIGYKKSLAYHEGKPKNGVKTNWLMKEYRLSKTELDMWVVCEIYKKSEKSEIVKPHHQHNTTVDDGGQGFLSDYGDQRLSYGYGAAVPQYVEDLKLEPQNPLQEVLHPGFYAWNNASAST</sequence>
<dbReference type="PANTHER" id="PTHR31719:SF94">
    <property type="entry name" value="PROTEIN ATAF2"/>
    <property type="match status" value="1"/>
</dbReference>
<dbReference type="InterPro" id="IPR036093">
    <property type="entry name" value="NAC_dom_sf"/>
</dbReference>
<evidence type="ECO:0000313" key="7">
    <source>
        <dbReference type="EMBL" id="RVX20059.1"/>
    </source>
</evidence>
<accession>A0A438KFS6</accession>
<dbReference type="AlphaFoldDB" id="A0A438KFS6"/>
<dbReference type="GO" id="GO:0003677">
    <property type="term" value="F:DNA binding"/>
    <property type="evidence" value="ECO:0007669"/>
    <property type="project" value="UniProtKB-KW"/>
</dbReference>
<name>A0A438KFS6_VITVI</name>
<keyword evidence="3" id="KW-0804">Transcription</keyword>
<dbReference type="Pfam" id="PF02365">
    <property type="entry name" value="NAM"/>
    <property type="match status" value="1"/>
</dbReference>
<gene>
    <name evidence="7" type="primary">NAC68_6</name>
    <name evidence="6" type="synonym">NAC68_5</name>
    <name evidence="7" type="ORF">CK203_004781</name>
    <name evidence="6" type="ORF">CK203_068346</name>
</gene>
<evidence type="ECO:0000259" key="5">
    <source>
        <dbReference type="PROSITE" id="PS51005"/>
    </source>
</evidence>
<dbReference type="EMBL" id="QGNW01000007">
    <property type="protein sequence ID" value="RVX20059.1"/>
    <property type="molecule type" value="Genomic_DNA"/>
</dbReference>
<evidence type="ECO:0000313" key="8">
    <source>
        <dbReference type="Proteomes" id="UP000288805"/>
    </source>
</evidence>
<dbReference type="EMBL" id="QGNW01001128">
    <property type="protein sequence ID" value="RVW54395.1"/>
    <property type="molecule type" value="Genomic_DNA"/>
</dbReference>
<reference evidence="7 8" key="1">
    <citation type="journal article" date="2018" name="PLoS Genet.">
        <title>Population sequencing reveals clonal diversity and ancestral inbreeding in the grapevine cultivar Chardonnay.</title>
        <authorList>
            <person name="Roach M.J."/>
            <person name="Johnson D.L."/>
            <person name="Bohlmann J."/>
            <person name="van Vuuren H.J."/>
            <person name="Jones S.J."/>
            <person name="Pretorius I.S."/>
            <person name="Schmidt S.A."/>
            <person name="Borneman A.R."/>
        </authorList>
    </citation>
    <scope>NUCLEOTIDE SEQUENCE [LARGE SCALE GENOMIC DNA]</scope>
    <source>
        <strain evidence="8">cv. Chardonnay</strain>
        <strain evidence="7">I10V1</strain>
        <tissue evidence="7">Leaf</tissue>
    </source>
</reference>
<comment type="caution">
    <text evidence="7">The sequence shown here is derived from an EMBL/GenBank/DDBJ whole genome shotgun (WGS) entry which is preliminary data.</text>
</comment>
<evidence type="ECO:0000313" key="6">
    <source>
        <dbReference type="EMBL" id="RVW54395.1"/>
    </source>
</evidence>
<proteinExistence type="predicted"/>
<dbReference type="Gramene" id="Vitis06g01590.t01">
    <property type="protein sequence ID" value="Vitis06g01590.t01.CDS"/>
    <property type="gene ID" value="Vitis06g01590"/>
</dbReference>
<dbReference type="Gene3D" id="2.170.150.80">
    <property type="entry name" value="NAC domain"/>
    <property type="match status" value="1"/>
</dbReference>
<keyword evidence="1" id="KW-0805">Transcription regulation</keyword>
<keyword evidence="2" id="KW-0238">DNA-binding</keyword>
<keyword evidence="4" id="KW-0539">Nucleus</keyword>
<dbReference type="SUPFAM" id="SSF101941">
    <property type="entry name" value="NAC domain"/>
    <property type="match status" value="1"/>
</dbReference>